<dbReference type="Pfam" id="PF02311">
    <property type="entry name" value="AraC_binding"/>
    <property type="match status" value="1"/>
</dbReference>
<evidence type="ECO:0000256" key="1">
    <source>
        <dbReference type="ARBA" id="ARBA00023015"/>
    </source>
</evidence>
<reference evidence="5 6" key="1">
    <citation type="submission" date="2019-10" db="EMBL/GenBank/DDBJ databases">
        <title>The completed genome of Lactobacillus harbinensis M1.</title>
        <authorList>
            <person name="Zheng Y."/>
        </authorList>
    </citation>
    <scope>NUCLEOTIDE SEQUENCE [LARGE SCALE GENOMIC DNA]</scope>
    <source>
        <strain evidence="5 6">M1</strain>
    </source>
</reference>
<dbReference type="Gene3D" id="1.10.10.60">
    <property type="entry name" value="Homeodomain-like"/>
    <property type="match status" value="2"/>
</dbReference>
<dbReference type="PROSITE" id="PS01124">
    <property type="entry name" value="HTH_ARAC_FAMILY_2"/>
    <property type="match status" value="1"/>
</dbReference>
<dbReference type="SUPFAM" id="SSF51215">
    <property type="entry name" value="Regulatory protein AraC"/>
    <property type="match status" value="1"/>
</dbReference>
<evidence type="ECO:0000256" key="2">
    <source>
        <dbReference type="ARBA" id="ARBA00023125"/>
    </source>
</evidence>
<dbReference type="EMBL" id="CP045143">
    <property type="protein sequence ID" value="QFR22390.1"/>
    <property type="molecule type" value="Genomic_DNA"/>
</dbReference>
<dbReference type="SUPFAM" id="SSF46689">
    <property type="entry name" value="Homeodomain-like"/>
    <property type="match status" value="2"/>
</dbReference>
<dbReference type="Pfam" id="PF12833">
    <property type="entry name" value="HTH_18"/>
    <property type="match status" value="1"/>
</dbReference>
<dbReference type="SMART" id="SM00342">
    <property type="entry name" value="HTH_ARAC"/>
    <property type="match status" value="1"/>
</dbReference>
<dbReference type="AlphaFoldDB" id="A0A5P8M1L4"/>
<dbReference type="PANTHER" id="PTHR43280">
    <property type="entry name" value="ARAC-FAMILY TRANSCRIPTIONAL REGULATOR"/>
    <property type="match status" value="1"/>
</dbReference>
<dbReference type="InterPro" id="IPR009057">
    <property type="entry name" value="Homeodomain-like_sf"/>
</dbReference>
<keyword evidence="1" id="KW-0805">Transcription regulation</keyword>
<organism evidence="5 6">
    <name type="scientific">Schleiferilactobacillus harbinensis</name>
    <dbReference type="NCBI Taxonomy" id="304207"/>
    <lineage>
        <taxon>Bacteria</taxon>
        <taxon>Bacillati</taxon>
        <taxon>Bacillota</taxon>
        <taxon>Bacilli</taxon>
        <taxon>Lactobacillales</taxon>
        <taxon>Lactobacillaceae</taxon>
        <taxon>Schleiferilactobacillus</taxon>
    </lineage>
</organism>
<evidence type="ECO:0000256" key="3">
    <source>
        <dbReference type="ARBA" id="ARBA00023163"/>
    </source>
</evidence>
<feature type="domain" description="HTH araC/xylS-type" evidence="4">
    <location>
        <begin position="174"/>
        <end position="273"/>
    </location>
</feature>
<dbReference type="Gene3D" id="2.60.120.10">
    <property type="entry name" value="Jelly Rolls"/>
    <property type="match status" value="1"/>
</dbReference>
<proteinExistence type="predicted"/>
<sequence>MKMSKKEARTMRLVFTHMNQDYPLFCESIGYEWRQEAIFRPQGYPFYHWLQTASGEGTVTIGGTTYTLPAGAGILIRPGVPHSYRGSGDWQTAYLTFGGALVANLVTPLGMGDYRVITDLSQPTARFVAAHYATLANSAVQDRVIAELLFTFLLLLRQDVEIGARGMAEIGIVTPVLQYLDAHSGEKITNTQLAAKTGYTVQYLTSIFKRYYHQTPLQYLQELRLRKAKSLLMTHPEWNVYEVAGQVGFTDNSQFIQAFKAYTGQTPKKFQQARSR</sequence>
<evidence type="ECO:0000313" key="6">
    <source>
        <dbReference type="Proteomes" id="UP000326779"/>
    </source>
</evidence>
<evidence type="ECO:0000313" key="5">
    <source>
        <dbReference type="EMBL" id="QFR22390.1"/>
    </source>
</evidence>
<dbReference type="GO" id="GO:0043565">
    <property type="term" value="F:sequence-specific DNA binding"/>
    <property type="evidence" value="ECO:0007669"/>
    <property type="project" value="InterPro"/>
</dbReference>
<dbReference type="KEGG" id="lhb:D1010_02400"/>
<dbReference type="InterPro" id="IPR003313">
    <property type="entry name" value="AraC-bd"/>
</dbReference>
<keyword evidence="3" id="KW-0804">Transcription</keyword>
<dbReference type="PRINTS" id="PR00032">
    <property type="entry name" value="HTHARAC"/>
</dbReference>
<dbReference type="InterPro" id="IPR014710">
    <property type="entry name" value="RmlC-like_jellyroll"/>
</dbReference>
<accession>A0A5P8M1L4</accession>
<dbReference type="GO" id="GO:0003700">
    <property type="term" value="F:DNA-binding transcription factor activity"/>
    <property type="evidence" value="ECO:0007669"/>
    <property type="project" value="InterPro"/>
</dbReference>
<keyword evidence="2" id="KW-0238">DNA-binding</keyword>
<dbReference type="InterPro" id="IPR020449">
    <property type="entry name" value="Tscrpt_reg_AraC-type_HTH"/>
</dbReference>
<dbReference type="InterPro" id="IPR018060">
    <property type="entry name" value="HTH_AraC"/>
</dbReference>
<evidence type="ECO:0000259" key="4">
    <source>
        <dbReference type="PROSITE" id="PS01124"/>
    </source>
</evidence>
<gene>
    <name evidence="5" type="ORF">D1010_02400</name>
</gene>
<dbReference type="Proteomes" id="UP000326779">
    <property type="component" value="Chromosome"/>
</dbReference>
<dbReference type="PANTHER" id="PTHR43280:SF28">
    <property type="entry name" value="HTH-TYPE TRANSCRIPTIONAL ACTIVATOR RHAS"/>
    <property type="match status" value="1"/>
</dbReference>
<dbReference type="InterPro" id="IPR037923">
    <property type="entry name" value="HTH-like"/>
</dbReference>
<protein>
    <submittedName>
        <fullName evidence="5">Helix-turn-helix domain-containing protein</fullName>
    </submittedName>
</protein>
<name>A0A5P8M1L4_9LACO</name>